<proteinExistence type="predicted"/>
<gene>
    <name evidence="1" type="ORF">PND83_17175</name>
    <name evidence="2" type="ORF">PNE06_12880</name>
</gene>
<evidence type="ECO:0000313" key="3">
    <source>
        <dbReference type="Proteomes" id="UP001211006"/>
    </source>
</evidence>
<name>A0AAW6C2Q7_FLAPL</name>
<evidence type="ECO:0000313" key="2">
    <source>
        <dbReference type="EMBL" id="MDB7933969.1"/>
    </source>
</evidence>
<dbReference type="Proteomes" id="UP001211173">
    <property type="component" value="Unassembled WGS sequence"/>
</dbReference>
<dbReference type="GO" id="GO:0004807">
    <property type="term" value="F:triose-phosphate isomerase activity"/>
    <property type="evidence" value="ECO:0007669"/>
    <property type="project" value="InterPro"/>
</dbReference>
<dbReference type="SUPFAM" id="SSF51351">
    <property type="entry name" value="Triosephosphate isomerase (TIM)"/>
    <property type="match status" value="1"/>
</dbReference>
<protein>
    <submittedName>
        <fullName evidence="1">Triose-phosphate isomerase</fullName>
    </submittedName>
</protein>
<dbReference type="Pfam" id="PF00121">
    <property type="entry name" value="TIM"/>
    <property type="match status" value="1"/>
</dbReference>
<evidence type="ECO:0000313" key="1">
    <source>
        <dbReference type="EMBL" id="MDB7907718.1"/>
    </source>
</evidence>
<keyword evidence="1" id="KW-0413">Isomerase</keyword>
<dbReference type="AlphaFoldDB" id="A0AAW6C2Q7"/>
<sequence length="35" mass="3654">MERSGLCDDEDGGLIGGASLKAPDFVEIMNAANQE</sequence>
<dbReference type="Proteomes" id="UP001211006">
    <property type="component" value="Unassembled WGS sequence"/>
</dbReference>
<dbReference type="EMBL" id="JAQLWO010000022">
    <property type="protein sequence ID" value="MDB7907718.1"/>
    <property type="molecule type" value="Genomic_DNA"/>
</dbReference>
<organism evidence="1 3">
    <name type="scientific">Flavonifractor plautii</name>
    <name type="common">Fusobacterium plautii</name>
    <dbReference type="NCBI Taxonomy" id="292800"/>
    <lineage>
        <taxon>Bacteria</taxon>
        <taxon>Bacillati</taxon>
        <taxon>Bacillota</taxon>
        <taxon>Clostridia</taxon>
        <taxon>Eubacteriales</taxon>
        <taxon>Oscillospiraceae</taxon>
        <taxon>Flavonifractor</taxon>
    </lineage>
</organism>
<comment type="caution">
    <text evidence="1">The sequence shown here is derived from an EMBL/GenBank/DDBJ whole genome shotgun (WGS) entry which is preliminary data.</text>
</comment>
<dbReference type="InterPro" id="IPR000652">
    <property type="entry name" value="Triosephosphate_isomerase"/>
</dbReference>
<dbReference type="PROSITE" id="PS51440">
    <property type="entry name" value="TIM_2"/>
    <property type="match status" value="1"/>
</dbReference>
<dbReference type="RefSeq" id="WP_256292225.1">
    <property type="nucleotide sequence ID" value="NZ_AP031431.1"/>
</dbReference>
<dbReference type="InterPro" id="IPR035990">
    <property type="entry name" value="TIM_sf"/>
</dbReference>
<dbReference type="EMBL" id="JAQLWV010000019">
    <property type="protein sequence ID" value="MDB7933969.1"/>
    <property type="molecule type" value="Genomic_DNA"/>
</dbReference>
<reference evidence="1" key="1">
    <citation type="submission" date="2023-01" db="EMBL/GenBank/DDBJ databases">
        <title>Human gut microbiome strain richness.</title>
        <authorList>
            <person name="Chen-Liaw A."/>
        </authorList>
    </citation>
    <scope>NUCLEOTIDE SEQUENCE</scope>
    <source>
        <strain evidence="2">1001287st1_F4_1001285I_161205</strain>
        <strain evidence="1">2225st1_A6_2225SCRN_200828</strain>
    </source>
</reference>
<accession>A0AAW6C2Q7</accession>